<dbReference type="OrthoDB" id="6332295at2"/>
<evidence type="ECO:0000256" key="1">
    <source>
        <dbReference type="SAM" id="Phobius"/>
    </source>
</evidence>
<gene>
    <name evidence="2" type="ORF">AVL55_13500</name>
</gene>
<protein>
    <recommendedName>
        <fullName evidence="4">Prepilin-type N-terminal cleavage/methylation domain-containing protein</fullName>
    </recommendedName>
</protein>
<dbReference type="AlphaFoldDB" id="A0A126Q1C9"/>
<dbReference type="Proteomes" id="UP000063991">
    <property type="component" value="Chromosome"/>
</dbReference>
<proteinExistence type="predicted"/>
<keyword evidence="1" id="KW-0812">Transmembrane</keyword>
<reference evidence="2 3" key="1">
    <citation type="submission" date="2015-12" db="EMBL/GenBank/DDBJ databases">
        <authorList>
            <person name="Shamseldin A."/>
            <person name="Moawad H."/>
            <person name="Abd El-Rahim W.M."/>
            <person name="Sadowsky M.J."/>
        </authorList>
    </citation>
    <scope>NUCLEOTIDE SEQUENCE [LARGE SCALE GENOMIC DNA]</scope>
    <source>
        <strain evidence="2 3">D7</strain>
    </source>
</reference>
<dbReference type="SUPFAM" id="SSF54523">
    <property type="entry name" value="Pili subunits"/>
    <property type="match status" value="1"/>
</dbReference>
<dbReference type="InterPro" id="IPR012902">
    <property type="entry name" value="N_methyl_site"/>
</dbReference>
<dbReference type="NCBIfam" id="TIGR02532">
    <property type="entry name" value="IV_pilin_GFxxxE"/>
    <property type="match status" value="1"/>
</dbReference>
<evidence type="ECO:0000313" key="2">
    <source>
        <dbReference type="EMBL" id="AMJ99087.1"/>
    </source>
</evidence>
<dbReference type="EMBL" id="CP014323">
    <property type="protein sequence ID" value="AMJ99087.1"/>
    <property type="molecule type" value="Genomic_DNA"/>
</dbReference>
<name>A0A126Q1C9_ALTMA</name>
<dbReference type="RefSeq" id="WP_061095477.1">
    <property type="nucleotide sequence ID" value="NZ_CP014323.1"/>
</dbReference>
<feature type="transmembrane region" description="Helical" evidence="1">
    <location>
        <begin position="22"/>
        <end position="43"/>
    </location>
</feature>
<keyword evidence="1" id="KW-0472">Membrane</keyword>
<sequence>MEGNYKAYIQHHLTEGFSLVEILVATAIAGIFCVATTSAITASERLSQLNKVKAYLLSAQAIQSRSWLLTGEYVTHDALPPSGIASVRISQTISDTGIYEISATLTSRASTDSCRVIKIREDALTPTECW</sequence>
<keyword evidence="1" id="KW-1133">Transmembrane helix</keyword>
<dbReference type="InterPro" id="IPR045584">
    <property type="entry name" value="Pilin-like"/>
</dbReference>
<evidence type="ECO:0000313" key="3">
    <source>
        <dbReference type="Proteomes" id="UP000063991"/>
    </source>
</evidence>
<accession>A0A126Q1C9</accession>
<evidence type="ECO:0008006" key="4">
    <source>
        <dbReference type="Google" id="ProtNLM"/>
    </source>
</evidence>
<organism evidence="2 3">
    <name type="scientific">Alteromonas macleodii</name>
    <name type="common">Pseudoalteromonas macleodii</name>
    <dbReference type="NCBI Taxonomy" id="28108"/>
    <lineage>
        <taxon>Bacteria</taxon>
        <taxon>Pseudomonadati</taxon>
        <taxon>Pseudomonadota</taxon>
        <taxon>Gammaproteobacteria</taxon>
        <taxon>Alteromonadales</taxon>
        <taxon>Alteromonadaceae</taxon>
        <taxon>Alteromonas/Salinimonas group</taxon>
        <taxon>Alteromonas</taxon>
    </lineage>
</organism>